<keyword evidence="4 7" id="KW-0418">Kinase</keyword>
<dbReference type="NCBIfam" id="TIGR00657">
    <property type="entry name" value="asp_kinases"/>
    <property type="match status" value="1"/>
</dbReference>
<comment type="pathway">
    <text evidence="8">Amino-acid biosynthesis; L-methionine biosynthesis via de novo pathway; L-homoserine from L-aspartate: step 1/3.</text>
</comment>
<dbReference type="GO" id="GO:0009089">
    <property type="term" value="P:lysine biosynthetic process via diaminopimelate"/>
    <property type="evidence" value="ECO:0007669"/>
    <property type="project" value="UniProtKB-UniPathway"/>
</dbReference>
<comment type="similarity">
    <text evidence="1 7">Belongs to the aspartokinase family.</text>
</comment>
<feature type="domain" description="ACT" evidence="9">
    <location>
        <begin position="451"/>
        <end position="512"/>
    </location>
</feature>
<dbReference type="InterPro" id="IPR045865">
    <property type="entry name" value="ACT-like_dom_sf"/>
</dbReference>
<dbReference type="EMBL" id="HBIN01015200">
    <property type="protein sequence ID" value="CAE0441398.1"/>
    <property type="molecule type" value="Transcribed_RNA"/>
</dbReference>
<keyword evidence="3" id="KW-0547">Nucleotide-binding</keyword>
<evidence type="ECO:0000256" key="3">
    <source>
        <dbReference type="ARBA" id="ARBA00022741"/>
    </source>
</evidence>
<evidence type="ECO:0000256" key="5">
    <source>
        <dbReference type="ARBA" id="ARBA00022840"/>
    </source>
</evidence>
<protein>
    <recommendedName>
        <fullName evidence="7">Aspartokinase</fullName>
        <ecNumber evidence="7">2.7.2.4</ecNumber>
    </recommendedName>
</protein>
<dbReference type="GO" id="GO:0009088">
    <property type="term" value="P:threonine biosynthetic process"/>
    <property type="evidence" value="ECO:0007669"/>
    <property type="project" value="UniProtKB-UniPathway"/>
</dbReference>
<dbReference type="UniPathway" id="UPA00050">
    <property type="reaction ID" value="UER00461"/>
</dbReference>
<evidence type="ECO:0000256" key="6">
    <source>
        <dbReference type="ARBA" id="ARBA00047872"/>
    </source>
</evidence>
<dbReference type="InterPro" id="IPR018042">
    <property type="entry name" value="Aspartate_kinase_CS"/>
</dbReference>
<keyword evidence="8" id="KW-0028">Amino-acid biosynthesis</keyword>
<dbReference type="InterPro" id="IPR036393">
    <property type="entry name" value="AceGlu_kinase-like_sf"/>
</dbReference>
<dbReference type="Gene3D" id="3.40.1160.10">
    <property type="entry name" value="Acetylglutamate kinase-like"/>
    <property type="match status" value="1"/>
</dbReference>
<dbReference type="GO" id="GO:0005829">
    <property type="term" value="C:cytosol"/>
    <property type="evidence" value="ECO:0007669"/>
    <property type="project" value="TreeGrafter"/>
</dbReference>
<dbReference type="UniPathway" id="UPA00034">
    <property type="reaction ID" value="UER00015"/>
</dbReference>
<dbReference type="Pfam" id="PF22468">
    <property type="entry name" value="ACT_9"/>
    <property type="match status" value="1"/>
</dbReference>
<dbReference type="PANTHER" id="PTHR21499">
    <property type="entry name" value="ASPARTATE KINASE"/>
    <property type="match status" value="1"/>
</dbReference>
<proteinExistence type="inferred from homology"/>
<dbReference type="PROSITE" id="PS00324">
    <property type="entry name" value="ASPARTOKINASE"/>
    <property type="match status" value="1"/>
</dbReference>
<dbReference type="SUPFAM" id="SSF55021">
    <property type="entry name" value="ACT-like"/>
    <property type="match status" value="2"/>
</dbReference>
<gene>
    <name evidence="10" type="ORF">ASTO00021_LOCUS11529</name>
</gene>
<reference evidence="10" key="1">
    <citation type="submission" date="2021-01" db="EMBL/GenBank/DDBJ databases">
        <authorList>
            <person name="Corre E."/>
            <person name="Pelletier E."/>
            <person name="Niang G."/>
            <person name="Scheremetjew M."/>
            <person name="Finn R."/>
            <person name="Kale V."/>
            <person name="Holt S."/>
            <person name="Cochrane G."/>
            <person name="Meng A."/>
            <person name="Brown T."/>
            <person name="Cohen L."/>
        </authorList>
    </citation>
    <scope>NUCLEOTIDE SEQUENCE</scope>
    <source>
        <strain evidence="10">GSBS06</strain>
    </source>
</reference>
<evidence type="ECO:0000256" key="4">
    <source>
        <dbReference type="ARBA" id="ARBA00022777"/>
    </source>
</evidence>
<dbReference type="InterPro" id="IPR001048">
    <property type="entry name" value="Asp/Glu/Uridylate_kinase"/>
</dbReference>
<dbReference type="GO" id="GO:0005524">
    <property type="term" value="F:ATP binding"/>
    <property type="evidence" value="ECO:0007669"/>
    <property type="project" value="UniProtKB-KW"/>
</dbReference>
<dbReference type="InterPro" id="IPR002912">
    <property type="entry name" value="ACT_dom"/>
</dbReference>
<comment type="catalytic activity">
    <reaction evidence="6 7">
        <text>L-aspartate + ATP = 4-phospho-L-aspartate + ADP</text>
        <dbReference type="Rhea" id="RHEA:23776"/>
        <dbReference type="ChEBI" id="CHEBI:29991"/>
        <dbReference type="ChEBI" id="CHEBI:30616"/>
        <dbReference type="ChEBI" id="CHEBI:57535"/>
        <dbReference type="ChEBI" id="CHEBI:456216"/>
        <dbReference type="EC" id="2.7.2.4"/>
    </reaction>
</comment>
<dbReference type="CDD" id="cd04892">
    <property type="entry name" value="ACT_AK-like_2"/>
    <property type="match status" value="1"/>
</dbReference>
<accession>A0A7S3UYV7</accession>
<evidence type="ECO:0000256" key="7">
    <source>
        <dbReference type="RuleBase" id="RU003448"/>
    </source>
</evidence>
<dbReference type="FunFam" id="3.30.2130.10:FF:000001">
    <property type="entry name" value="Bifunctional aspartokinase/homoserine dehydrogenase"/>
    <property type="match status" value="1"/>
</dbReference>
<comment type="pathway">
    <text evidence="8">Amino-acid biosynthesis; L-lysine biosynthesis via DAP pathway; (S)-tetrahydrodipicolinate from L-aspartate: step 1/4.</text>
</comment>
<dbReference type="SUPFAM" id="SSF53633">
    <property type="entry name" value="Carbamate kinase-like"/>
    <property type="match status" value="1"/>
</dbReference>
<dbReference type="InterPro" id="IPR005260">
    <property type="entry name" value="Asp_kin_monofn"/>
</dbReference>
<keyword evidence="2 7" id="KW-0808">Transferase</keyword>
<dbReference type="UniPathway" id="UPA00051">
    <property type="reaction ID" value="UER00462"/>
</dbReference>
<dbReference type="InterPro" id="IPR054352">
    <property type="entry name" value="ACT_Aspartokinase"/>
</dbReference>
<dbReference type="PANTHER" id="PTHR21499:SF59">
    <property type="entry name" value="ASPARTOKINASE"/>
    <property type="match status" value="1"/>
</dbReference>
<evidence type="ECO:0000256" key="1">
    <source>
        <dbReference type="ARBA" id="ARBA00010122"/>
    </source>
</evidence>
<dbReference type="PIRSF" id="PIRSF000726">
    <property type="entry name" value="Asp_kin"/>
    <property type="match status" value="1"/>
</dbReference>
<dbReference type="GO" id="GO:0009090">
    <property type="term" value="P:homoserine biosynthetic process"/>
    <property type="evidence" value="ECO:0007669"/>
    <property type="project" value="TreeGrafter"/>
</dbReference>
<evidence type="ECO:0000256" key="2">
    <source>
        <dbReference type="ARBA" id="ARBA00022679"/>
    </source>
</evidence>
<dbReference type="EC" id="2.7.2.4" evidence="7"/>
<dbReference type="Pfam" id="PF00696">
    <property type="entry name" value="AA_kinase"/>
    <property type="match status" value="1"/>
</dbReference>
<evidence type="ECO:0000313" key="10">
    <source>
        <dbReference type="EMBL" id="CAE0441398.1"/>
    </source>
</evidence>
<name>A0A7S3UYV7_9STRA</name>
<dbReference type="InterPro" id="IPR001341">
    <property type="entry name" value="Asp_kinase"/>
</dbReference>
<organism evidence="10">
    <name type="scientific">Aplanochytrium stocchinoi</name>
    <dbReference type="NCBI Taxonomy" id="215587"/>
    <lineage>
        <taxon>Eukaryota</taxon>
        <taxon>Sar</taxon>
        <taxon>Stramenopiles</taxon>
        <taxon>Bigyra</taxon>
        <taxon>Labyrinthulomycetes</taxon>
        <taxon>Thraustochytrida</taxon>
        <taxon>Thraustochytriidae</taxon>
        <taxon>Aplanochytrium</taxon>
    </lineage>
</organism>
<comment type="pathway">
    <text evidence="8">Amino-acid biosynthesis; L-threonine biosynthesis; L-threonine from L-aspartate: step 1/5.</text>
</comment>
<evidence type="ECO:0000259" key="9">
    <source>
        <dbReference type="PROSITE" id="PS51671"/>
    </source>
</evidence>
<sequence length="512" mass="55297">MLNAVAGSRSRGMVMLFGLSRNTPNKFKACTSQSVRFFSVQGQDVFVQKFGGTSLGTPEKMEKVKNIVQKFHGENKGQVVAVVSALSSDTKAEGTTSRLLAAAAAAVNGGEFNTFLDKIEDTHMDVIYGLLKGKENRDNTKAYVISELNRVRTFCESLSVIQELSPRSHDLIIGCGERLSAGLLAGVLRENGTESVMVDLSDAFPNGLDTGRRGYHLEAKKTFKPLLEPLVNKGVVPVVTGFFGRIKGGIIKDIGRGYTDLTSALCAGALGAKQLQVWKESDGVFTGNPTKIEKATLLNLVTPGEAAELTYFGNEVLHPFTMGCCIEDQVPIAILNTFKPDGQGTRVINAEKEELAKRPGKFGIAAVCSKSSIPLLNMTSRGNLEAHQYPSKVFEAFARHKVKADLISTSMSNLTVTIHESTSKSQIDAVVADLEEFAHCELEMNKAIVSCIGVGMRHQKGIAAKVFEALSEGGVNIEMISQGASEINIAVVIDAEDMNKAIHLIHEEFLER</sequence>
<dbReference type="GO" id="GO:0004072">
    <property type="term" value="F:aspartate kinase activity"/>
    <property type="evidence" value="ECO:0007669"/>
    <property type="project" value="UniProtKB-EC"/>
</dbReference>
<evidence type="ECO:0000256" key="8">
    <source>
        <dbReference type="RuleBase" id="RU004249"/>
    </source>
</evidence>
<dbReference type="AlphaFoldDB" id="A0A7S3UYV7"/>
<keyword evidence="5" id="KW-0067">ATP-binding</keyword>
<dbReference type="Gene3D" id="3.30.2130.10">
    <property type="entry name" value="VC0802-like"/>
    <property type="match status" value="1"/>
</dbReference>
<dbReference type="PROSITE" id="PS51671">
    <property type="entry name" value="ACT"/>
    <property type="match status" value="1"/>
</dbReference>